<feature type="domain" description="DUF4158" evidence="6">
    <location>
        <begin position="6"/>
        <end position="169"/>
    </location>
</feature>
<dbReference type="GO" id="GO:0006313">
    <property type="term" value="P:DNA transposition"/>
    <property type="evidence" value="ECO:0007669"/>
    <property type="project" value="InterPro"/>
</dbReference>
<evidence type="ECO:0000256" key="4">
    <source>
        <dbReference type="ARBA" id="ARBA00023172"/>
    </source>
</evidence>
<evidence type="ECO:0000313" key="7">
    <source>
        <dbReference type="EMBL" id="PHP26717.1"/>
    </source>
</evidence>
<keyword evidence="4" id="KW-0233">DNA recombination</keyword>
<keyword evidence="8" id="KW-1185">Reference proteome</keyword>
<dbReference type="GO" id="GO:0003677">
    <property type="term" value="F:DNA binding"/>
    <property type="evidence" value="ECO:0007669"/>
    <property type="project" value="UniProtKB-KW"/>
</dbReference>
<evidence type="ECO:0000256" key="3">
    <source>
        <dbReference type="ARBA" id="ARBA00023125"/>
    </source>
</evidence>
<dbReference type="Pfam" id="PF01526">
    <property type="entry name" value="DDE_Tnp_Tn3"/>
    <property type="match status" value="1"/>
</dbReference>
<comment type="similarity">
    <text evidence="1">Belongs to the transposase 7 family.</text>
</comment>
<dbReference type="OrthoDB" id="7281829at2"/>
<dbReference type="AlphaFoldDB" id="A0A2G1MDC2"/>
<sequence length="961" mass="108003">MAHRTILTPKQREVLFGLPADEAQLLKHYTLSDEDLDHIGQRRRPRNRLGFALQLCALRYPGRALLPGEVIPVEITDFLAAQLGLKDADLDAYAAREETRHEHMASLRQLYGYRTFSGRGARDLKLWLHGQAEHAVSNEDIARRFVEECRRTLTILPAISTIERLCADALVAAEKRIETRIADRLSDDECVALDDLLSEMVEDRLTRFVWLRKFEVGNNSAAARRLLDRLDYLRKIDVSPDAFHDVPDHRITRLRRQGERYFADGLRDLPGDRRHAILAVCVSEWRRAIADAVVETHDRIVGRTWREAARLCDDRMDGAQPEVQKTLRSFRDMGAALLEAKNDDVSLEDAISSSPGWTNLQTLVAVAARLTDTLSSDPITHVVQGHKRFRRYAPRMLRLLEIDGADVAKPLLDAAELIRLDRAHSRPTDFLRRTSKWHRHLKTQTSGDGRLWEVAVMFHLRDAFRSGDIWLERSRRYGDLKQVLVPAQAAEANARLAVPFDPEDWLADRHARMELGLEKLAKAAKAGAIPGGSIANGVLHLSRLPTAPPQGADDLLSDLYRRIPETRITDIMLEVDRATAFTEAFTHLRTGAPPKDRIGLMNVLLAEGLNLGLSKMAEASNSHGFWELMRISRWHVESDAYARALAGVVEAQAALPMARFWGMGTTASSDGQFFPTARQGEAMNLINAKYGREPGLKAYTHVSDQFAPFASQTIPATVSEAPYILDGLLNNEVGKRIREQYADTGGFTDHVFAVTSILGHRFIPRIRDLPSKRLYVFEPKAVPPNLRGLAGGTIRENLIASSWPDILRIAATMTAGTVAPSQILRKLASYPRQNDLAVALREVGRVERTLFMIEWVLNTDMQRRVQIGLNKGEAHHALKNALRIGRQGEIRDRTAEGQHFRMAALNLLAAIVIHWNTARLGEAVTQRQRAKLPVPPDLLAHTSPLGWAHILLTGEYKWPKR</sequence>
<dbReference type="EMBL" id="NQWH01000029">
    <property type="protein sequence ID" value="PHP26717.1"/>
    <property type="molecule type" value="Genomic_DNA"/>
</dbReference>
<dbReference type="InterPro" id="IPR025296">
    <property type="entry name" value="DUF4158"/>
</dbReference>
<dbReference type="GO" id="GO:0004803">
    <property type="term" value="F:transposase activity"/>
    <property type="evidence" value="ECO:0007669"/>
    <property type="project" value="InterPro"/>
</dbReference>
<dbReference type="Proteomes" id="UP000221860">
    <property type="component" value="Unassembled WGS sequence"/>
</dbReference>
<dbReference type="Pfam" id="PF13700">
    <property type="entry name" value="DUF4158"/>
    <property type="match status" value="1"/>
</dbReference>
<dbReference type="InterPro" id="IPR047653">
    <property type="entry name" value="Tn3-like_transpos"/>
</dbReference>
<keyword evidence="2" id="KW-0815">Transposition</keyword>
<dbReference type="InterPro" id="IPR002513">
    <property type="entry name" value="Tn3_Tnp_DDE_dom"/>
</dbReference>
<evidence type="ECO:0000313" key="8">
    <source>
        <dbReference type="Proteomes" id="UP000221860"/>
    </source>
</evidence>
<dbReference type="RefSeq" id="WP_099278179.1">
    <property type="nucleotide sequence ID" value="NZ_KZ304970.1"/>
</dbReference>
<evidence type="ECO:0000256" key="2">
    <source>
        <dbReference type="ARBA" id="ARBA00022578"/>
    </source>
</evidence>
<name>A0A2G1MDC2_9RHOB</name>
<reference evidence="7 8" key="1">
    <citation type="submission" date="2017-08" db="EMBL/GenBank/DDBJ databases">
        <title>Draft Genome Sequence of Loktanella cinnabarina Strain XM1, Isolated from Coastal Surface Water.</title>
        <authorList>
            <person name="Ma R."/>
            <person name="Wang J."/>
            <person name="Wang Q."/>
            <person name="Ma Z."/>
            <person name="Li J."/>
            <person name="Chen L."/>
        </authorList>
    </citation>
    <scope>NUCLEOTIDE SEQUENCE [LARGE SCALE GENOMIC DNA]</scope>
    <source>
        <strain evidence="7 8">XM1</strain>
    </source>
</reference>
<organism evidence="7 8">
    <name type="scientific">Limimaricola cinnabarinus</name>
    <dbReference type="NCBI Taxonomy" id="1125964"/>
    <lineage>
        <taxon>Bacteria</taxon>
        <taxon>Pseudomonadati</taxon>
        <taxon>Pseudomonadota</taxon>
        <taxon>Alphaproteobacteria</taxon>
        <taxon>Rhodobacterales</taxon>
        <taxon>Paracoccaceae</taxon>
        <taxon>Limimaricola</taxon>
    </lineage>
</organism>
<evidence type="ECO:0000259" key="5">
    <source>
        <dbReference type="Pfam" id="PF01526"/>
    </source>
</evidence>
<dbReference type="NCBIfam" id="NF033527">
    <property type="entry name" value="transpos_Tn3"/>
    <property type="match status" value="1"/>
</dbReference>
<evidence type="ECO:0000259" key="6">
    <source>
        <dbReference type="Pfam" id="PF13700"/>
    </source>
</evidence>
<keyword evidence="3" id="KW-0238">DNA-binding</keyword>
<comment type="caution">
    <text evidence="7">The sequence shown here is derived from an EMBL/GenBank/DDBJ whole genome shotgun (WGS) entry which is preliminary data.</text>
</comment>
<accession>A0A2G1MDC2</accession>
<proteinExistence type="inferred from homology"/>
<gene>
    <name evidence="7" type="ORF">CJ301_14960</name>
</gene>
<feature type="domain" description="Tn3 transposase DDE" evidence="5">
    <location>
        <begin position="570"/>
        <end position="956"/>
    </location>
</feature>
<protein>
    <submittedName>
        <fullName evidence="7">Tn3 family transposase</fullName>
    </submittedName>
</protein>
<evidence type="ECO:0000256" key="1">
    <source>
        <dbReference type="ARBA" id="ARBA00009402"/>
    </source>
</evidence>